<dbReference type="GO" id="GO:0016020">
    <property type="term" value="C:membrane"/>
    <property type="evidence" value="ECO:0007669"/>
    <property type="project" value="UniProtKB-SubCell"/>
</dbReference>
<dbReference type="PROSITE" id="PS50156">
    <property type="entry name" value="SSD"/>
    <property type="match status" value="1"/>
</dbReference>
<organism evidence="14 15">
    <name type="scientific">Hanseniaspora osmophila</name>
    <dbReference type="NCBI Taxonomy" id="56408"/>
    <lineage>
        <taxon>Eukaryota</taxon>
        <taxon>Fungi</taxon>
        <taxon>Dikarya</taxon>
        <taxon>Ascomycota</taxon>
        <taxon>Saccharomycotina</taxon>
        <taxon>Saccharomycetes</taxon>
        <taxon>Saccharomycodales</taxon>
        <taxon>Saccharomycodaceae</taxon>
        <taxon>Hanseniaspora</taxon>
    </lineage>
</organism>
<feature type="transmembrane region" description="Helical" evidence="11">
    <location>
        <begin position="375"/>
        <end position="393"/>
    </location>
</feature>
<evidence type="ECO:0000256" key="7">
    <source>
        <dbReference type="ARBA" id="ARBA00023055"/>
    </source>
</evidence>
<comment type="similarity">
    <text evidence="2">Belongs to the patched family.</text>
</comment>
<keyword evidence="3" id="KW-0813">Transport</keyword>
<evidence type="ECO:0000256" key="3">
    <source>
        <dbReference type="ARBA" id="ARBA00022448"/>
    </source>
</evidence>
<feature type="signal peptide" evidence="12">
    <location>
        <begin position="1"/>
        <end position="27"/>
    </location>
</feature>
<feature type="transmembrane region" description="Helical" evidence="11">
    <location>
        <begin position="727"/>
        <end position="751"/>
    </location>
</feature>
<evidence type="ECO:0000256" key="11">
    <source>
        <dbReference type="SAM" id="Phobius"/>
    </source>
</evidence>
<name>A0A1E5REL1_9ASCO</name>
<dbReference type="Pfam" id="PF12349">
    <property type="entry name" value="Sterol-sensing"/>
    <property type="match status" value="1"/>
</dbReference>
<feature type="chain" id="PRO_5009184718" evidence="12">
    <location>
        <begin position="28"/>
        <end position="1209"/>
    </location>
</feature>
<feature type="transmembrane region" description="Helical" evidence="11">
    <location>
        <begin position="785"/>
        <end position="808"/>
    </location>
</feature>
<evidence type="ECO:0000259" key="13">
    <source>
        <dbReference type="PROSITE" id="PS50156"/>
    </source>
</evidence>
<feature type="transmembrane region" description="Helical" evidence="11">
    <location>
        <begin position="1031"/>
        <end position="1059"/>
    </location>
</feature>
<evidence type="ECO:0000256" key="9">
    <source>
        <dbReference type="ARBA" id="ARBA00023157"/>
    </source>
</evidence>
<evidence type="ECO:0000256" key="2">
    <source>
        <dbReference type="ARBA" id="ARBA00005585"/>
    </source>
</evidence>
<dbReference type="Pfam" id="PF16414">
    <property type="entry name" value="NPC1_N"/>
    <property type="match status" value="1"/>
</dbReference>
<evidence type="ECO:0000256" key="12">
    <source>
        <dbReference type="SAM" id="SignalP"/>
    </source>
</evidence>
<evidence type="ECO:0000313" key="15">
    <source>
        <dbReference type="Proteomes" id="UP000095728"/>
    </source>
</evidence>
<dbReference type="OrthoDB" id="6510177at2759"/>
<evidence type="ECO:0000256" key="1">
    <source>
        <dbReference type="ARBA" id="ARBA00004141"/>
    </source>
</evidence>
<dbReference type="PANTHER" id="PTHR45727:SF2">
    <property type="entry name" value="NPC INTRACELLULAR CHOLESTEROL TRANSPORTER 1"/>
    <property type="match status" value="1"/>
</dbReference>
<keyword evidence="6 11" id="KW-1133">Transmembrane helix</keyword>
<dbReference type="EMBL" id="LPNM01000007">
    <property type="protein sequence ID" value="OEJ85314.1"/>
    <property type="molecule type" value="Genomic_DNA"/>
</dbReference>
<feature type="transmembrane region" description="Helical" evidence="11">
    <location>
        <begin position="283"/>
        <end position="303"/>
    </location>
</feature>
<feature type="transmembrane region" description="Helical" evidence="11">
    <location>
        <begin position="594"/>
        <end position="613"/>
    </location>
</feature>
<keyword evidence="9" id="KW-1015">Disulfide bond</keyword>
<reference evidence="15" key="1">
    <citation type="journal article" date="2016" name="Genome Announc.">
        <title>Genome sequences of three species of Hanseniaspora isolated from spontaneous wine fermentations.</title>
        <authorList>
            <person name="Sternes P.R."/>
            <person name="Lee D."/>
            <person name="Kutyna D.R."/>
            <person name="Borneman A.R."/>
        </authorList>
    </citation>
    <scope>NUCLEOTIDE SEQUENCE [LARGE SCALE GENOMIC DNA]</scope>
    <source>
        <strain evidence="15">AWRI3579</strain>
    </source>
</reference>
<feature type="transmembrane region" description="Helical" evidence="11">
    <location>
        <begin position="1097"/>
        <end position="1118"/>
    </location>
</feature>
<dbReference type="GO" id="GO:0015918">
    <property type="term" value="P:sterol transport"/>
    <property type="evidence" value="ECO:0007669"/>
    <property type="project" value="TreeGrafter"/>
</dbReference>
<protein>
    <submittedName>
        <fullName evidence="14">Niemann-Pick type C-related protein 1</fullName>
    </submittedName>
</protein>
<evidence type="ECO:0000313" key="14">
    <source>
        <dbReference type="EMBL" id="OEJ85314.1"/>
    </source>
</evidence>
<dbReference type="STRING" id="56408.A0A1E5REL1"/>
<feature type="transmembrane region" description="Helical" evidence="11">
    <location>
        <begin position="651"/>
        <end position="673"/>
    </location>
</feature>
<sequence length="1209" mass="136188">MLNLKPISSKAASFFWLTMFLSIFVSATSDKGLTNKARSQEHYPACAIYDQCGKKSLFGQELPCPKSSKFHPPKASAETLEIVSGLCGEEWLDQEYLCCTTEQAQKLEENIKKVENIIASCPACFKNFKNLFCSFTCSPTQRSFVNVTKTQLNYDKTKDVVTELDVFMNPNWASEFYESCKNVKFGATNGYAMDLIGGGAKNYSDFLKFLGDEKPLLGGSPFQMNYVYNVSETDGFKLYNETRALNCSDSDYKCACSDCFDSCPDIMDAPSSGQCKVGNIPCFSVGVVATYVCVFIGMVVWHVRMFKQKNKPSHLLATDSNENDGDNYPYAVRVENTTDSLFDNYSSLVYHKPSVGISKFFGKIACFCTVHCEKVLIFSASVIILLIISMFQFGKLELNPINLWVSPNSKKYQEKQFFDENFGPFYRAEQIFVVNETGPVLQDYQTLKWWFEVENYITGDLATNEDVGYNDLCFRPTEDFDCVTESYTQYFHGVLPGEESWESKLQMCADSPINCLPTFQQPLKANLLFSNDSFVLDSHAFVVTLLVDEHSARSIEWEKALEKYLLNLELPKGLRISFNTEMSLEKELAGNNDVWVVVASYLVMFLYSSWALNKSAQKSGVILGLCGILIVLSSITSAAGLLSALGLKSTLIIAEVIPFLILAIGVDNIFLIVNEYRAVDKTFSIEERIAFAVERISPSISMSFLSQFICFLLAGIVPMPAVRNFALYSATALLFNVIFQLTTFISILTIYEQYTSKIILPAEDENEDDNENYEKSKFSNFYHALLLKFRGMVLGISITISFAALFFIPSIELGLDQTLAVPQDSYLVQYFNDVYQYLNVGPPVYFVVQDVDVSTRDVQKRLCGKYTTCDEYSLSNVLEVEKNYTSITEPVANWLDDYFMFLNPSLDSCCRFKRGTSDVCPPRFPARMCETCFADDEWSYDMQGFPEGKDFMEYFDIWITTAPSDACPLGGEAPYSKSIKLNNDSHSIKTSYFRSAHSPLRSQDDYIQAYKDAEFISSQFEDLNMFAYSPIYIFFVQYASLVKLTLSLLAAALCALFIVSKVMIGSTRTSVILVLTVTMILIDIGGIMYFAGITLNAVSLVNLVICVGISVEFCIHIVRKFTFIDRDTEINNNARVLFAMKTVGKSVFWGITLTKIIGVSVLSFAKSKIFEVFYFRMWFALIIISSIHALVVLPVMLSMYGGKECYLNN</sequence>
<evidence type="ECO:0000256" key="5">
    <source>
        <dbReference type="ARBA" id="ARBA00022729"/>
    </source>
</evidence>
<dbReference type="PANTHER" id="PTHR45727">
    <property type="entry name" value="NPC INTRACELLULAR CHOLESTEROL TRANSPORTER 1"/>
    <property type="match status" value="1"/>
</dbReference>
<dbReference type="Pfam" id="PF22314">
    <property type="entry name" value="NPC1_MLD"/>
    <property type="match status" value="1"/>
</dbReference>
<feature type="domain" description="SSD" evidence="13">
    <location>
        <begin position="593"/>
        <end position="750"/>
    </location>
</feature>
<evidence type="ECO:0000256" key="6">
    <source>
        <dbReference type="ARBA" id="ARBA00022989"/>
    </source>
</evidence>
<keyword evidence="10" id="KW-0325">Glycoprotein</keyword>
<dbReference type="Gene3D" id="1.20.1640.10">
    <property type="entry name" value="Multidrug efflux transporter AcrB transmembrane domain"/>
    <property type="match status" value="2"/>
</dbReference>
<dbReference type="Proteomes" id="UP000095728">
    <property type="component" value="Unassembled WGS sequence"/>
</dbReference>
<feature type="transmembrane region" description="Helical" evidence="11">
    <location>
        <begin position="704"/>
        <end position="721"/>
    </location>
</feature>
<dbReference type="InterPro" id="IPR000731">
    <property type="entry name" value="SSD"/>
</dbReference>
<dbReference type="SUPFAM" id="SSF82866">
    <property type="entry name" value="Multidrug efflux transporter AcrB transmembrane domain"/>
    <property type="match status" value="2"/>
</dbReference>
<dbReference type="InParanoid" id="A0A1E5REL1"/>
<keyword evidence="4 11" id="KW-0812">Transmembrane</keyword>
<keyword evidence="8 11" id="KW-0472">Membrane</keyword>
<evidence type="ECO:0000256" key="4">
    <source>
        <dbReference type="ARBA" id="ARBA00022692"/>
    </source>
</evidence>
<dbReference type="GO" id="GO:0032934">
    <property type="term" value="F:sterol binding"/>
    <property type="evidence" value="ECO:0007669"/>
    <property type="project" value="TreeGrafter"/>
</dbReference>
<dbReference type="InterPro" id="IPR053958">
    <property type="entry name" value="HMGCR/SNAP/NPC1-like_SSD"/>
</dbReference>
<feature type="transmembrane region" description="Helical" evidence="11">
    <location>
        <begin position="1177"/>
        <end position="1200"/>
    </location>
</feature>
<accession>A0A1E5REL1</accession>
<evidence type="ECO:0000256" key="10">
    <source>
        <dbReference type="ARBA" id="ARBA00023180"/>
    </source>
</evidence>
<dbReference type="AlphaFoldDB" id="A0A1E5REL1"/>
<comment type="caution">
    <text evidence="14">The sequence shown here is derived from an EMBL/GenBank/DDBJ whole genome shotgun (WGS) entry which is preliminary data.</text>
</comment>
<keyword evidence="5 12" id="KW-0732">Signal</keyword>
<comment type="subcellular location">
    <subcellularLocation>
        <location evidence="1">Membrane</location>
        <topology evidence="1">Multi-pass membrane protein</topology>
    </subcellularLocation>
</comment>
<dbReference type="FunFam" id="1.20.1640.10:FF:000029">
    <property type="entry name" value="Putative Patched sphingolipid transporter"/>
    <property type="match status" value="1"/>
</dbReference>
<evidence type="ECO:0000256" key="8">
    <source>
        <dbReference type="ARBA" id="ARBA00023136"/>
    </source>
</evidence>
<gene>
    <name evidence="14" type="ORF">AWRI3579_g2439</name>
</gene>
<dbReference type="InterPro" id="IPR032190">
    <property type="entry name" value="NPC1_N"/>
</dbReference>
<feature type="transmembrane region" description="Helical" evidence="11">
    <location>
        <begin position="620"/>
        <end position="645"/>
    </location>
</feature>
<dbReference type="FunCoup" id="A0A1E5REL1">
    <property type="interactions" value="527"/>
</dbReference>
<feature type="transmembrane region" description="Helical" evidence="11">
    <location>
        <begin position="1071"/>
        <end position="1091"/>
    </location>
</feature>
<feature type="transmembrane region" description="Helical" evidence="11">
    <location>
        <begin position="1147"/>
        <end position="1165"/>
    </location>
</feature>
<keyword evidence="15" id="KW-1185">Reference proteome</keyword>
<keyword evidence="7" id="KW-0445">Lipid transport</keyword>
<dbReference type="InterPro" id="IPR053956">
    <property type="entry name" value="NPC1_MLD"/>
</dbReference>
<proteinExistence type="inferred from homology"/>